<protein>
    <recommendedName>
        <fullName evidence="4">Ig-like domain-containing protein</fullName>
    </recommendedName>
</protein>
<dbReference type="InterPro" id="IPR013151">
    <property type="entry name" value="Immunoglobulin_dom"/>
</dbReference>
<dbReference type="InterPro" id="IPR013783">
    <property type="entry name" value="Ig-like_fold"/>
</dbReference>
<feature type="domain" description="Ig-like" evidence="4">
    <location>
        <begin position="213"/>
        <end position="292"/>
    </location>
</feature>
<feature type="signal peptide" evidence="3">
    <location>
        <begin position="1"/>
        <end position="18"/>
    </location>
</feature>
<proteinExistence type="predicted"/>
<dbReference type="PANTHER" id="PTHR11422:SF12">
    <property type="entry name" value="MICROFIBRIL-ASSOCIATED GLYCOPROTEIN 3"/>
    <property type="match status" value="1"/>
</dbReference>
<dbReference type="CDD" id="cd00096">
    <property type="entry name" value="Ig"/>
    <property type="match status" value="1"/>
</dbReference>
<feature type="domain" description="Ig-like" evidence="4">
    <location>
        <begin position="133"/>
        <end position="206"/>
    </location>
</feature>
<comment type="caution">
    <text evidence="5">The sequence shown here is derived from an EMBL/GenBank/DDBJ whole genome shotgun (WGS) entry which is preliminary data.</text>
</comment>
<dbReference type="Pfam" id="PF13927">
    <property type="entry name" value="Ig_3"/>
    <property type="match status" value="1"/>
</dbReference>
<evidence type="ECO:0000313" key="5">
    <source>
        <dbReference type="EMBL" id="KAG5856279.1"/>
    </source>
</evidence>
<dbReference type="EMBL" id="JAFIRN010000001">
    <property type="protein sequence ID" value="KAG5856279.1"/>
    <property type="molecule type" value="Genomic_DNA"/>
</dbReference>
<dbReference type="AlphaFoldDB" id="A0A9D3MVY4"/>
<dbReference type="GO" id="GO:1990782">
    <property type="term" value="F:protein tyrosine kinase binding"/>
    <property type="evidence" value="ECO:0007669"/>
    <property type="project" value="TreeGrafter"/>
</dbReference>
<dbReference type="Pfam" id="PF00047">
    <property type="entry name" value="ig"/>
    <property type="match status" value="1"/>
</dbReference>
<reference evidence="5" key="1">
    <citation type="submission" date="2021-01" db="EMBL/GenBank/DDBJ databases">
        <title>A chromosome-scale assembly of European eel, Anguilla anguilla.</title>
        <authorList>
            <person name="Henkel C."/>
            <person name="Jong-Raadsen S.A."/>
            <person name="Dufour S."/>
            <person name="Weltzien F.-A."/>
            <person name="Palstra A.P."/>
            <person name="Pelster B."/>
            <person name="Spaink H.P."/>
            <person name="Van Den Thillart G.E."/>
            <person name="Jansen H."/>
            <person name="Zahm M."/>
            <person name="Klopp C."/>
            <person name="Cedric C."/>
            <person name="Louis A."/>
            <person name="Berthelot C."/>
            <person name="Parey E."/>
            <person name="Roest Crollius H."/>
            <person name="Montfort J."/>
            <person name="Robinson-Rechavi M."/>
            <person name="Bucao C."/>
            <person name="Bouchez O."/>
            <person name="Gislard M."/>
            <person name="Lluch J."/>
            <person name="Milhes M."/>
            <person name="Lampietro C."/>
            <person name="Lopez Roques C."/>
            <person name="Donnadieu C."/>
            <person name="Braasch I."/>
            <person name="Desvignes T."/>
            <person name="Postlethwait J."/>
            <person name="Bobe J."/>
            <person name="Guiguen Y."/>
            <person name="Dirks R."/>
        </authorList>
    </citation>
    <scope>NUCLEOTIDE SEQUENCE</scope>
    <source>
        <strain evidence="5">Tag_6206</strain>
        <tissue evidence="5">Liver</tissue>
    </source>
</reference>
<dbReference type="GO" id="GO:0042289">
    <property type="term" value="F:MHC class II protein binding"/>
    <property type="evidence" value="ECO:0007669"/>
    <property type="project" value="TreeGrafter"/>
</dbReference>
<evidence type="ECO:0000259" key="4">
    <source>
        <dbReference type="PROSITE" id="PS50835"/>
    </source>
</evidence>
<dbReference type="GO" id="GO:0045121">
    <property type="term" value="C:membrane raft"/>
    <property type="evidence" value="ECO:0007669"/>
    <property type="project" value="TreeGrafter"/>
</dbReference>
<feature type="region of interest" description="Disordered" evidence="2">
    <location>
        <begin position="243"/>
        <end position="274"/>
    </location>
</feature>
<sequence length="321" mass="35498">MLLFILLGTALSVTGAVCDEIVVEAGSLAVLPCTVGSPPQAAISVQWVKTNGRSQNTVWRIQQSGLEFRGIEAVRRSWCPHNDFRKGSFNLHIESVRPEDGGEYICIAMRGKEVQRHVLRVIQVSFTPAVPLEGSSAKVTCNVTPWPEEAIVSWKLNGRPLSPQQTQSTMNKMEQKITSMSPREMGNWTCAVRLEKKDGEATQYLSMQGISRPLEEITQVYGAVGSPIVLPCVYTEELTPQNTGWQWKPNGARSFQPVPPTLRPSAPSPRPQWDRSLRVESVAAGDGGTYRCFGEVGGRRLQRQLLLVTAQGEAVWENRLT</sequence>
<dbReference type="PANTHER" id="PTHR11422">
    <property type="entry name" value="T-CELL SURFACE GLYCOPROTEIN CD4"/>
    <property type="match status" value="1"/>
</dbReference>
<dbReference type="InterPro" id="IPR007110">
    <property type="entry name" value="Ig-like_dom"/>
</dbReference>
<organism evidence="5 6">
    <name type="scientific">Anguilla anguilla</name>
    <name type="common">European freshwater eel</name>
    <name type="synonym">Muraena anguilla</name>
    <dbReference type="NCBI Taxonomy" id="7936"/>
    <lineage>
        <taxon>Eukaryota</taxon>
        <taxon>Metazoa</taxon>
        <taxon>Chordata</taxon>
        <taxon>Craniata</taxon>
        <taxon>Vertebrata</taxon>
        <taxon>Euteleostomi</taxon>
        <taxon>Actinopterygii</taxon>
        <taxon>Neopterygii</taxon>
        <taxon>Teleostei</taxon>
        <taxon>Anguilliformes</taxon>
        <taxon>Anguillidae</taxon>
        <taxon>Anguilla</taxon>
    </lineage>
</organism>
<keyword evidence="3" id="KW-0732">Signal</keyword>
<gene>
    <name evidence="5" type="ORF">ANANG_G00006340</name>
</gene>
<dbReference type="GO" id="GO:0070374">
    <property type="term" value="P:positive regulation of ERK1 and ERK2 cascade"/>
    <property type="evidence" value="ECO:0007669"/>
    <property type="project" value="TreeGrafter"/>
</dbReference>
<dbReference type="InterPro" id="IPR036179">
    <property type="entry name" value="Ig-like_dom_sf"/>
</dbReference>
<dbReference type="Gene3D" id="2.60.40.10">
    <property type="entry name" value="Immunoglobulins"/>
    <property type="match status" value="2"/>
</dbReference>
<dbReference type="GO" id="GO:0035723">
    <property type="term" value="P:interleukin-15-mediated signaling pathway"/>
    <property type="evidence" value="ECO:0007669"/>
    <property type="project" value="TreeGrafter"/>
</dbReference>
<dbReference type="PROSITE" id="PS50835">
    <property type="entry name" value="IG_LIKE"/>
    <property type="match status" value="3"/>
</dbReference>
<dbReference type="InterPro" id="IPR003599">
    <property type="entry name" value="Ig_sub"/>
</dbReference>
<evidence type="ECO:0000256" key="1">
    <source>
        <dbReference type="ARBA" id="ARBA00023319"/>
    </source>
</evidence>
<dbReference type="SMART" id="SM00408">
    <property type="entry name" value="IGc2"/>
    <property type="match status" value="3"/>
</dbReference>
<dbReference type="SUPFAM" id="SSF48726">
    <property type="entry name" value="Immunoglobulin"/>
    <property type="match status" value="3"/>
</dbReference>
<feature type="domain" description="Ig-like" evidence="4">
    <location>
        <begin position="9"/>
        <end position="119"/>
    </location>
</feature>
<accession>A0A9D3MVY4</accession>
<keyword evidence="1" id="KW-0393">Immunoglobulin domain</keyword>
<dbReference type="GO" id="GO:0042110">
    <property type="term" value="P:T cell activation"/>
    <property type="evidence" value="ECO:0007669"/>
    <property type="project" value="TreeGrafter"/>
</dbReference>
<feature type="compositionally biased region" description="Pro residues" evidence="2">
    <location>
        <begin position="257"/>
        <end position="270"/>
    </location>
</feature>
<evidence type="ECO:0000256" key="2">
    <source>
        <dbReference type="SAM" id="MobiDB-lite"/>
    </source>
</evidence>
<keyword evidence="6" id="KW-1185">Reference proteome</keyword>
<name>A0A9D3MVY4_ANGAN</name>
<evidence type="ECO:0000313" key="6">
    <source>
        <dbReference type="Proteomes" id="UP001044222"/>
    </source>
</evidence>
<feature type="chain" id="PRO_5039072840" description="Ig-like domain-containing protein" evidence="3">
    <location>
        <begin position="19"/>
        <end position="321"/>
    </location>
</feature>
<dbReference type="SMART" id="SM00409">
    <property type="entry name" value="IG"/>
    <property type="match status" value="3"/>
</dbReference>
<dbReference type="InterPro" id="IPR003598">
    <property type="entry name" value="Ig_sub2"/>
</dbReference>
<dbReference type="GO" id="GO:0009897">
    <property type="term" value="C:external side of plasma membrane"/>
    <property type="evidence" value="ECO:0007669"/>
    <property type="project" value="TreeGrafter"/>
</dbReference>
<evidence type="ECO:0000256" key="3">
    <source>
        <dbReference type="SAM" id="SignalP"/>
    </source>
</evidence>
<dbReference type="Proteomes" id="UP001044222">
    <property type="component" value="Unassembled WGS sequence"/>
</dbReference>